<evidence type="ECO:0000313" key="3">
    <source>
        <dbReference type="EMBL" id="ETE55929.1"/>
    </source>
</evidence>
<keyword evidence="1" id="KW-0677">Repeat</keyword>
<comment type="caution">
    <text evidence="3">The sequence shown here is derived from an EMBL/GenBank/DDBJ whole genome shotgun (WGS) entry which is preliminary data.</text>
</comment>
<feature type="non-terminal residue" evidence="3">
    <location>
        <position position="1"/>
    </location>
</feature>
<feature type="repeat" description="RCC1" evidence="2">
    <location>
        <begin position="54"/>
        <end position="86"/>
    </location>
</feature>
<accession>V8N0V6</accession>
<protein>
    <recommendedName>
        <fullName evidence="5">Secretion-regulating guanine nucleotide exchange factor</fullName>
    </recommendedName>
</protein>
<dbReference type="InterPro" id="IPR000408">
    <property type="entry name" value="Reg_chr_condens"/>
</dbReference>
<gene>
    <name evidence="3" type="ORF">L345_18362</name>
</gene>
<evidence type="ECO:0000256" key="2">
    <source>
        <dbReference type="PROSITE-ProRule" id="PRU00235"/>
    </source>
</evidence>
<evidence type="ECO:0000313" key="4">
    <source>
        <dbReference type="Proteomes" id="UP000018936"/>
    </source>
</evidence>
<dbReference type="SUPFAM" id="SSF50985">
    <property type="entry name" value="RCC1/BLIP-II"/>
    <property type="match status" value="1"/>
</dbReference>
<dbReference type="EMBL" id="AZIM01066461">
    <property type="protein sequence ID" value="ETE55929.1"/>
    <property type="molecule type" value="Genomic_DNA"/>
</dbReference>
<dbReference type="InterPro" id="IPR051625">
    <property type="entry name" value="Signaling_Regulatory_Domain"/>
</dbReference>
<dbReference type="Gene3D" id="2.130.10.30">
    <property type="entry name" value="Regulator of chromosome condensation 1/beta-lactamase-inhibitor protein II"/>
    <property type="match status" value="1"/>
</dbReference>
<feature type="repeat" description="RCC1" evidence="2">
    <location>
        <begin position="1"/>
        <end position="53"/>
    </location>
</feature>
<evidence type="ECO:0008006" key="5">
    <source>
        <dbReference type="Google" id="ProtNLM"/>
    </source>
</evidence>
<dbReference type="PROSITE" id="PS50012">
    <property type="entry name" value="RCC1_3"/>
    <property type="match status" value="2"/>
</dbReference>
<reference evidence="3 4" key="1">
    <citation type="journal article" date="2013" name="Proc. Natl. Acad. Sci. U.S.A.">
        <title>The king cobra genome reveals dynamic gene evolution and adaptation in the snake venom system.</title>
        <authorList>
            <person name="Vonk F.J."/>
            <person name="Casewell N.R."/>
            <person name="Henkel C.V."/>
            <person name="Heimberg A.M."/>
            <person name="Jansen H.J."/>
            <person name="McCleary R.J."/>
            <person name="Kerkkamp H.M."/>
            <person name="Vos R.A."/>
            <person name="Guerreiro I."/>
            <person name="Calvete J.J."/>
            <person name="Wuster W."/>
            <person name="Woods A.E."/>
            <person name="Logan J.M."/>
            <person name="Harrison R.A."/>
            <person name="Castoe T.A."/>
            <person name="de Koning A.P."/>
            <person name="Pollock D.D."/>
            <person name="Yandell M."/>
            <person name="Calderon D."/>
            <person name="Renjifo C."/>
            <person name="Currier R.B."/>
            <person name="Salgado D."/>
            <person name="Pla D."/>
            <person name="Sanz L."/>
            <person name="Hyder A.S."/>
            <person name="Ribeiro J.M."/>
            <person name="Arntzen J.W."/>
            <person name="van den Thillart G.E."/>
            <person name="Boetzer M."/>
            <person name="Pirovano W."/>
            <person name="Dirks R.P."/>
            <person name="Spaink H.P."/>
            <person name="Duboule D."/>
            <person name="McGlinn E."/>
            <person name="Kini R.M."/>
            <person name="Richardson M.K."/>
        </authorList>
    </citation>
    <scope>NUCLEOTIDE SEQUENCE</scope>
    <source>
        <tissue evidence="3">Blood</tissue>
    </source>
</reference>
<evidence type="ECO:0000256" key="1">
    <source>
        <dbReference type="ARBA" id="ARBA00022737"/>
    </source>
</evidence>
<dbReference type="PRINTS" id="PR00633">
    <property type="entry name" value="RCCNDNSATION"/>
</dbReference>
<proteinExistence type="predicted"/>
<sequence>GQFFAWGQNNYGQLGLGKEFPSQDTPQRVRSLDGVPLSQVAAGGAHSFALSLSGAVFGWGKNTSGQLGLSDEKEISLCFFSQPRHVSERLQKWKAREEDFKEIKLFPSLFCLV</sequence>
<organism evidence="3 4">
    <name type="scientific">Ophiophagus hannah</name>
    <name type="common">King cobra</name>
    <name type="synonym">Naja hannah</name>
    <dbReference type="NCBI Taxonomy" id="8665"/>
    <lineage>
        <taxon>Eukaryota</taxon>
        <taxon>Metazoa</taxon>
        <taxon>Chordata</taxon>
        <taxon>Craniata</taxon>
        <taxon>Vertebrata</taxon>
        <taxon>Euteleostomi</taxon>
        <taxon>Lepidosauria</taxon>
        <taxon>Squamata</taxon>
        <taxon>Bifurcata</taxon>
        <taxon>Unidentata</taxon>
        <taxon>Episquamata</taxon>
        <taxon>Toxicofera</taxon>
        <taxon>Serpentes</taxon>
        <taxon>Colubroidea</taxon>
        <taxon>Elapidae</taxon>
        <taxon>Elapinae</taxon>
        <taxon>Ophiophagus</taxon>
    </lineage>
</organism>
<dbReference type="InterPro" id="IPR009091">
    <property type="entry name" value="RCC1/BLIP-II"/>
</dbReference>
<dbReference type="AlphaFoldDB" id="V8N0V6"/>
<dbReference type="Pfam" id="PF00415">
    <property type="entry name" value="RCC1"/>
    <property type="match status" value="2"/>
</dbReference>
<dbReference type="OrthoDB" id="8068875at2759"/>
<keyword evidence="4" id="KW-1185">Reference proteome</keyword>
<name>V8N0V6_OPHHA</name>
<dbReference type="Proteomes" id="UP000018936">
    <property type="component" value="Unassembled WGS sequence"/>
</dbReference>
<dbReference type="PANTHER" id="PTHR22872">
    <property type="entry name" value="BTK-BINDING PROTEIN-RELATED"/>
    <property type="match status" value="1"/>
</dbReference>
<dbReference type="PANTHER" id="PTHR22872:SF2">
    <property type="entry name" value="INHIBITOR OF BRUTON TYROSINE KINASE"/>
    <property type="match status" value="1"/>
</dbReference>